<protein>
    <recommendedName>
        <fullName evidence="4">Conjugal transfer protein TrbC</fullName>
    </recommendedName>
</protein>
<proteinExistence type="predicted"/>
<sequence>MTQATVPHTPRPLSAVRPVLSRVRPVLSRFWSKVQGTSPSALHVPLLLLLVVIVLLGVEANAQTIDSLSNNAGKPICAFGKSISTSLLAKAICFGVAAWGLLLWLPNRRDGMPQMIGGVIAFIVATKFETILGFFGVSC</sequence>
<keyword evidence="1" id="KW-1133">Transmembrane helix</keyword>
<accession>A0ABW1DPX7</accession>
<evidence type="ECO:0008006" key="4">
    <source>
        <dbReference type="Google" id="ProtNLM"/>
    </source>
</evidence>
<dbReference type="Proteomes" id="UP001595979">
    <property type="component" value="Unassembled WGS sequence"/>
</dbReference>
<evidence type="ECO:0000313" key="2">
    <source>
        <dbReference type="EMBL" id="MFC5849149.1"/>
    </source>
</evidence>
<comment type="caution">
    <text evidence="2">The sequence shown here is derived from an EMBL/GenBank/DDBJ whole genome shotgun (WGS) entry which is preliminary data.</text>
</comment>
<dbReference type="EMBL" id="JBHSOH010000015">
    <property type="protein sequence ID" value="MFC5849149.1"/>
    <property type="molecule type" value="Genomic_DNA"/>
</dbReference>
<keyword evidence="1" id="KW-0812">Transmembrane</keyword>
<keyword evidence="1" id="KW-0472">Membrane</keyword>
<gene>
    <name evidence="2" type="ORF">ACFPQ6_12605</name>
</gene>
<name>A0ABW1DPX7_9DEIO</name>
<evidence type="ECO:0000313" key="3">
    <source>
        <dbReference type="Proteomes" id="UP001595979"/>
    </source>
</evidence>
<organism evidence="2 3">
    <name type="scientific">Deinococcus petrolearius</name>
    <dbReference type="NCBI Taxonomy" id="1751295"/>
    <lineage>
        <taxon>Bacteria</taxon>
        <taxon>Thermotogati</taxon>
        <taxon>Deinococcota</taxon>
        <taxon>Deinococci</taxon>
        <taxon>Deinococcales</taxon>
        <taxon>Deinococcaceae</taxon>
        <taxon>Deinococcus</taxon>
    </lineage>
</organism>
<evidence type="ECO:0000256" key="1">
    <source>
        <dbReference type="SAM" id="Phobius"/>
    </source>
</evidence>
<feature type="transmembrane region" description="Helical" evidence="1">
    <location>
        <begin position="83"/>
        <end position="104"/>
    </location>
</feature>
<reference evidence="3" key="1">
    <citation type="journal article" date="2019" name="Int. J. Syst. Evol. Microbiol.">
        <title>The Global Catalogue of Microorganisms (GCM) 10K type strain sequencing project: providing services to taxonomists for standard genome sequencing and annotation.</title>
        <authorList>
            <consortium name="The Broad Institute Genomics Platform"/>
            <consortium name="The Broad Institute Genome Sequencing Center for Infectious Disease"/>
            <person name="Wu L."/>
            <person name="Ma J."/>
        </authorList>
    </citation>
    <scope>NUCLEOTIDE SEQUENCE [LARGE SCALE GENOMIC DNA]</scope>
    <source>
        <strain evidence="3">CGMCC 1.15053</strain>
    </source>
</reference>
<keyword evidence="3" id="KW-1185">Reference proteome</keyword>
<dbReference type="RefSeq" id="WP_380049919.1">
    <property type="nucleotide sequence ID" value="NZ_JBHSOH010000015.1"/>
</dbReference>
<feature type="transmembrane region" description="Helical" evidence="1">
    <location>
        <begin position="41"/>
        <end position="62"/>
    </location>
</feature>
<feature type="transmembrane region" description="Helical" evidence="1">
    <location>
        <begin position="116"/>
        <end position="137"/>
    </location>
</feature>